<dbReference type="Proteomes" id="UP001140949">
    <property type="component" value="Unassembled WGS sequence"/>
</dbReference>
<feature type="transmembrane region" description="Helical" evidence="8">
    <location>
        <begin position="378"/>
        <end position="399"/>
    </location>
</feature>
<comment type="caution">
    <text evidence="9">The sequence shown here is derived from an EMBL/GenBank/DDBJ whole genome shotgun (WGS) entry which is preliminary data.</text>
</comment>
<reference evidence="9" key="1">
    <citation type="journal article" date="2023" name="GigaByte">
        <title>Genome assembly of the bearded iris, Iris pallida Lam.</title>
        <authorList>
            <person name="Bruccoleri R.E."/>
            <person name="Oakeley E.J."/>
            <person name="Faust A.M.E."/>
            <person name="Altorfer M."/>
            <person name="Dessus-Babus S."/>
            <person name="Burckhardt D."/>
            <person name="Oertli M."/>
            <person name="Naumann U."/>
            <person name="Petersen F."/>
            <person name="Wong J."/>
        </authorList>
    </citation>
    <scope>NUCLEOTIDE SEQUENCE</scope>
    <source>
        <strain evidence="9">GSM-AAB239-AS_SAM_17_03QT</strain>
    </source>
</reference>
<dbReference type="Pfam" id="PF06775">
    <property type="entry name" value="Seipin"/>
    <property type="match status" value="1"/>
</dbReference>
<protein>
    <submittedName>
        <fullName evidence="9">Seipin-2</fullName>
    </submittedName>
</protein>
<dbReference type="PANTHER" id="PTHR21212">
    <property type="entry name" value="BERNARDINELLI-SEIP CONGENITAL LIPODYSTROPHY 2 HOMOLOG BSCL2 PROTEIN"/>
    <property type="match status" value="1"/>
</dbReference>
<evidence type="ECO:0000256" key="8">
    <source>
        <dbReference type="SAM" id="Phobius"/>
    </source>
</evidence>
<dbReference type="PANTHER" id="PTHR21212:SF0">
    <property type="entry name" value="SEIPIN"/>
    <property type="match status" value="1"/>
</dbReference>
<proteinExistence type="predicted"/>
<feature type="transmembrane region" description="Helical" evidence="8">
    <location>
        <begin position="180"/>
        <end position="207"/>
    </location>
</feature>
<evidence type="ECO:0000256" key="5">
    <source>
        <dbReference type="ARBA" id="ARBA00023098"/>
    </source>
</evidence>
<accession>A0AAX6HHP3</accession>
<evidence type="ECO:0000256" key="1">
    <source>
        <dbReference type="ARBA" id="ARBA00004477"/>
    </source>
</evidence>
<dbReference type="GO" id="GO:0140042">
    <property type="term" value="P:lipid droplet formation"/>
    <property type="evidence" value="ECO:0007669"/>
    <property type="project" value="UniProtKB-ARBA"/>
</dbReference>
<evidence type="ECO:0000256" key="6">
    <source>
        <dbReference type="ARBA" id="ARBA00023136"/>
    </source>
</evidence>
<name>A0AAX6HHP3_IRIPA</name>
<feature type="compositionally biased region" description="Polar residues" evidence="7">
    <location>
        <begin position="31"/>
        <end position="46"/>
    </location>
</feature>
<organism evidence="9 10">
    <name type="scientific">Iris pallida</name>
    <name type="common">Sweet iris</name>
    <dbReference type="NCBI Taxonomy" id="29817"/>
    <lineage>
        <taxon>Eukaryota</taxon>
        <taxon>Viridiplantae</taxon>
        <taxon>Streptophyta</taxon>
        <taxon>Embryophyta</taxon>
        <taxon>Tracheophyta</taxon>
        <taxon>Spermatophyta</taxon>
        <taxon>Magnoliopsida</taxon>
        <taxon>Liliopsida</taxon>
        <taxon>Asparagales</taxon>
        <taxon>Iridaceae</taxon>
        <taxon>Iridoideae</taxon>
        <taxon>Irideae</taxon>
        <taxon>Iris</taxon>
    </lineage>
</organism>
<dbReference type="GO" id="GO:0006629">
    <property type="term" value="P:lipid metabolic process"/>
    <property type="evidence" value="ECO:0007669"/>
    <property type="project" value="UniProtKB-KW"/>
</dbReference>
<keyword evidence="5" id="KW-0443">Lipid metabolism</keyword>
<evidence type="ECO:0000256" key="3">
    <source>
        <dbReference type="ARBA" id="ARBA00022824"/>
    </source>
</evidence>
<evidence type="ECO:0000256" key="2">
    <source>
        <dbReference type="ARBA" id="ARBA00022692"/>
    </source>
</evidence>
<feature type="region of interest" description="Disordered" evidence="7">
    <location>
        <begin position="29"/>
        <end position="59"/>
    </location>
</feature>
<keyword evidence="10" id="KW-1185">Reference proteome</keyword>
<dbReference type="AlphaFoldDB" id="A0AAX6HHP3"/>
<comment type="subcellular location">
    <subcellularLocation>
        <location evidence="1">Endoplasmic reticulum membrane</location>
        <topology evidence="1">Multi-pass membrane protein</topology>
    </subcellularLocation>
</comment>
<dbReference type="CDD" id="cd23995">
    <property type="entry name" value="Seipin_BSCL2_like"/>
    <property type="match status" value="1"/>
</dbReference>
<evidence type="ECO:0000256" key="7">
    <source>
        <dbReference type="SAM" id="MobiDB-lite"/>
    </source>
</evidence>
<evidence type="ECO:0000256" key="4">
    <source>
        <dbReference type="ARBA" id="ARBA00022989"/>
    </source>
</evidence>
<sequence length="423" mass="46633">MESPTELDDVSPDPTDFFDALDVLSPEETLTLDSSDEASSNLSPLSSVRHRPSTGGGVISGCDCEETHSTVTVSEASTETDNAVSSIDQRFESPDGSLLVNAIFFQVNLIVAFFAAPFRLLHFAFSLALDPLGTLNRSRNSVNERLSGVWNGLAERIGPVVGNHQDVGRLATRVALGCFWLGYVCFVLLWIMVTAFVGGGMLMRLVVEEPMRTVRDLSFDYTKPSPAAHVPLDAQGGQVVLSDRRLQMVVSLTLPESDYNRDLGMFQVRVELLSGNEKVTYSSSQPCMLRFKSSHIRLVETFLKSGSLLAGYSSESQIIRIKFTGLVVGTEPAVYIRVILEPRAEYRPGAGIPQIYSASLEVETDLPFLKRILWNWRLTVFIWVAMGLFVLAVLIILIFCRPIIIPRIRPSSESPSTPSTTQH</sequence>
<evidence type="ECO:0000313" key="10">
    <source>
        <dbReference type="Proteomes" id="UP001140949"/>
    </source>
</evidence>
<reference evidence="9" key="2">
    <citation type="submission" date="2023-04" db="EMBL/GenBank/DDBJ databases">
        <authorList>
            <person name="Bruccoleri R.E."/>
            <person name="Oakeley E.J."/>
            <person name="Faust A.-M."/>
            <person name="Dessus-Babus S."/>
            <person name="Altorfer M."/>
            <person name="Burckhardt D."/>
            <person name="Oertli M."/>
            <person name="Naumann U."/>
            <person name="Petersen F."/>
            <person name="Wong J."/>
        </authorList>
    </citation>
    <scope>NUCLEOTIDE SEQUENCE</scope>
    <source>
        <strain evidence="9">GSM-AAB239-AS_SAM_17_03QT</strain>
        <tissue evidence="9">Leaf</tissue>
    </source>
</reference>
<keyword evidence="2 8" id="KW-0812">Transmembrane</keyword>
<keyword evidence="6 8" id="KW-0472">Membrane</keyword>
<feature type="transmembrane region" description="Helical" evidence="8">
    <location>
        <begin position="98"/>
        <end position="118"/>
    </location>
</feature>
<dbReference type="GO" id="GO:0005789">
    <property type="term" value="C:endoplasmic reticulum membrane"/>
    <property type="evidence" value="ECO:0007669"/>
    <property type="project" value="UniProtKB-SubCell"/>
</dbReference>
<gene>
    <name evidence="9" type="ORF">M6B38_309335</name>
</gene>
<dbReference type="InterPro" id="IPR009617">
    <property type="entry name" value="Seipin"/>
</dbReference>
<keyword evidence="3" id="KW-0256">Endoplasmic reticulum</keyword>
<keyword evidence="4 8" id="KW-1133">Transmembrane helix</keyword>
<dbReference type="EMBL" id="JANAVB010009398">
    <property type="protein sequence ID" value="KAJ6840383.1"/>
    <property type="molecule type" value="Genomic_DNA"/>
</dbReference>
<evidence type="ECO:0000313" key="9">
    <source>
        <dbReference type="EMBL" id="KAJ6840383.1"/>
    </source>
</evidence>